<dbReference type="PIRSF" id="PIRSF500061">
    <property type="entry name" value="GOGAT_lg2_archl"/>
    <property type="match status" value="1"/>
</dbReference>
<gene>
    <name evidence="5" type="primary">gltA3</name>
    <name evidence="5" type="ORF">BRM9_1602</name>
</gene>
<organism evidence="5 6">
    <name type="scientific">Methanobacterium formicicum</name>
    <dbReference type="NCBI Taxonomy" id="2162"/>
    <lineage>
        <taxon>Archaea</taxon>
        <taxon>Methanobacteriati</taxon>
        <taxon>Methanobacteriota</taxon>
        <taxon>Methanomada group</taxon>
        <taxon>Methanobacteria</taxon>
        <taxon>Methanobacteriales</taxon>
        <taxon>Methanobacteriaceae</taxon>
        <taxon>Methanobacterium</taxon>
    </lineage>
</organism>
<dbReference type="InterPro" id="IPR043578">
    <property type="entry name" value="GltB_archl_type"/>
</dbReference>
<comment type="catalytic activity">
    <reaction evidence="3">
        <text>2 L-glutamate + NADP(+) = L-glutamine + 2-oxoglutarate + NADPH + H(+)</text>
        <dbReference type="Rhea" id="RHEA:15501"/>
        <dbReference type="ChEBI" id="CHEBI:15378"/>
        <dbReference type="ChEBI" id="CHEBI:16810"/>
        <dbReference type="ChEBI" id="CHEBI:29985"/>
        <dbReference type="ChEBI" id="CHEBI:57783"/>
        <dbReference type="ChEBI" id="CHEBI:58349"/>
        <dbReference type="ChEBI" id="CHEBI:58359"/>
        <dbReference type="EC" id="1.4.1.13"/>
    </reaction>
</comment>
<dbReference type="OrthoDB" id="2837at2157"/>
<dbReference type="PIRSF" id="PIRSF006429">
    <property type="entry name" value="GOGAT_lg_2"/>
    <property type="match status" value="1"/>
</dbReference>
<proteinExistence type="inferred from homology"/>
<dbReference type="InterPro" id="IPR024188">
    <property type="entry name" value="GltB"/>
</dbReference>
<comment type="cofactor">
    <cofactor evidence="3">
        <name>FMN</name>
        <dbReference type="ChEBI" id="CHEBI:58210"/>
    </cofactor>
</comment>
<dbReference type="Gene3D" id="3.20.20.70">
    <property type="entry name" value="Aldolase class I"/>
    <property type="match status" value="1"/>
</dbReference>
<dbReference type="EMBL" id="CP006933">
    <property type="protein sequence ID" value="AIS32414.1"/>
    <property type="molecule type" value="Genomic_DNA"/>
</dbReference>
<dbReference type="AlphaFoldDB" id="A0A089ZVG9"/>
<dbReference type="KEGG" id="mfc:BRM9_1602"/>
<evidence type="ECO:0000259" key="4">
    <source>
        <dbReference type="Pfam" id="PF01645"/>
    </source>
</evidence>
<evidence type="ECO:0000313" key="5">
    <source>
        <dbReference type="EMBL" id="AIS32414.1"/>
    </source>
</evidence>
<dbReference type="Pfam" id="PF01645">
    <property type="entry name" value="Glu_synthase"/>
    <property type="match status" value="1"/>
</dbReference>
<dbReference type="Proteomes" id="UP000029661">
    <property type="component" value="Chromosome"/>
</dbReference>
<dbReference type="GO" id="GO:0006537">
    <property type="term" value="P:glutamate biosynthetic process"/>
    <property type="evidence" value="ECO:0007669"/>
    <property type="project" value="UniProtKB-KW"/>
</dbReference>
<evidence type="ECO:0000256" key="3">
    <source>
        <dbReference type="PIRNR" id="PIRNR006429"/>
    </source>
</evidence>
<dbReference type="PANTHER" id="PTHR43819:SF1">
    <property type="entry name" value="ARCHAEAL-TYPE GLUTAMATE SYNTHASE [NADPH]"/>
    <property type="match status" value="1"/>
</dbReference>
<dbReference type="GeneID" id="24792770"/>
<feature type="domain" description="Glutamate synthase" evidence="4">
    <location>
        <begin position="110"/>
        <end position="466"/>
    </location>
</feature>
<dbReference type="InterPro" id="IPR002932">
    <property type="entry name" value="Glu_synthdom"/>
</dbReference>
<keyword evidence="2 3" id="KW-0560">Oxidoreductase</keyword>
<keyword evidence="3" id="KW-0521">NADP</keyword>
<keyword evidence="3" id="KW-0288">FMN</keyword>
<reference evidence="5 6" key="1">
    <citation type="submission" date="2013-12" db="EMBL/GenBank/DDBJ databases">
        <title>The complete genome sequence of Methanobacterium sp. BRM9.</title>
        <authorList>
            <consortium name="Pastoral Greenhouse Gas Research Consortium"/>
            <person name="Kelly W.J."/>
            <person name="Leahy S.C."/>
            <person name="Perry R."/>
            <person name="Li D."/>
            <person name="Altermann E."/>
            <person name="Lambie S.C."/>
            <person name="Attwood G.T."/>
        </authorList>
    </citation>
    <scope>NUCLEOTIDE SEQUENCE [LARGE SCALE GENOMIC DNA]</scope>
    <source>
        <strain evidence="5 6">BRM9</strain>
    </source>
</reference>
<name>A0A089ZVG9_METFO</name>
<dbReference type="InterPro" id="IPR013785">
    <property type="entry name" value="Aldolase_TIM"/>
</dbReference>
<dbReference type="SUPFAM" id="SSF51395">
    <property type="entry name" value="FMN-linked oxidoreductases"/>
    <property type="match status" value="1"/>
</dbReference>
<evidence type="ECO:0000313" key="6">
    <source>
        <dbReference type="Proteomes" id="UP000029661"/>
    </source>
</evidence>
<dbReference type="PANTHER" id="PTHR43819">
    <property type="entry name" value="ARCHAEAL-TYPE GLUTAMATE SYNTHASE [NADPH]"/>
    <property type="match status" value="1"/>
</dbReference>
<dbReference type="EC" id="1.4.1.13" evidence="3"/>
<dbReference type="STRING" id="2162.BRM9_1602"/>
<comment type="similarity">
    <text evidence="1 3">Belongs to the glutamate synthase family.</text>
</comment>
<keyword evidence="3" id="KW-0285">Flavoprotein</keyword>
<keyword evidence="3" id="KW-0314">Glutamate biosynthesis</keyword>
<accession>A0A089ZVG9</accession>
<evidence type="ECO:0000256" key="2">
    <source>
        <dbReference type="ARBA" id="ARBA00023002"/>
    </source>
</evidence>
<dbReference type="CDD" id="cd02808">
    <property type="entry name" value="GltS_FMN"/>
    <property type="match status" value="1"/>
</dbReference>
<protein>
    <recommendedName>
        <fullName evidence="3">Archaeal glutamate synthase [NADPH]</fullName>
        <ecNumber evidence="3">1.4.1.13</ecNumber>
    </recommendedName>
</protein>
<keyword evidence="3" id="KW-0028">Amino-acid biosynthesis</keyword>
<dbReference type="GO" id="GO:0004355">
    <property type="term" value="F:glutamate synthase (NADPH) activity"/>
    <property type="evidence" value="ECO:0007669"/>
    <property type="project" value="UniProtKB-EC"/>
</dbReference>
<sequence length="501" mass="54296">MVTPSQDAPRNIEDSPENREKCLCSYCPSYPKNCGNKLLYCATGSSDCEIKVKGCICNTCPLFYQYHLSDNYYCGKERVGESGTFLRKPNKDEDPSFYNKMVEIKDKSHNISGISSMGSTKKLSFSWDDLHFLPAQIKRIPFNQEDPVDAKVTIGPKSQKPLKVSSPILISGMSFGAVSRNVRLVISRTAALMNIGFNTGEGGVLDEEKEIAPDEMIVQYSTGRFGLNQALLQSAAAVEIRFGQGAYPGKGSYLPAEKMTPEVAQIRGLEKGQAAYSPAHHPDISNPGELEEKVSELKKLTGGVPVGAKIGCGHVEEDVELLARAGVDFIALDGFGGGTGATTTYVRENMGLPIIAALPRAYQKLEELELRKEISLIAGGGLRTSSDFAKCLALGADAVYIGTAALIAINCQQYRVCYSGLCPTGVTTQHPQLVQQLDVEAGVENLKNFLVTSTEEMKNLTRMVGKSDVKLLDRSDLVGLTREISLITGAEWVNGQKLDKG</sequence>
<dbReference type="RefSeq" id="WP_048085380.1">
    <property type="nucleotide sequence ID" value="NZ_CP006933.1"/>
</dbReference>
<evidence type="ECO:0000256" key="1">
    <source>
        <dbReference type="ARBA" id="ARBA00009716"/>
    </source>
</evidence>
<dbReference type="InterPro" id="IPR020075">
    <property type="entry name" value="Uncharacterised_AF2234"/>
</dbReference>
<dbReference type="Pfam" id="PF10967">
    <property type="entry name" value="DUF2769"/>
    <property type="match status" value="1"/>
</dbReference>